<name>A0A7U6GKC7_9GAMM</name>
<dbReference type="Gene3D" id="1.20.120.520">
    <property type="entry name" value="nmb1532 protein domain like"/>
    <property type="match status" value="1"/>
</dbReference>
<dbReference type="Pfam" id="PF01814">
    <property type="entry name" value="Hemerythrin"/>
    <property type="match status" value="1"/>
</dbReference>
<feature type="domain" description="Hemerythrin-like" evidence="1">
    <location>
        <begin position="10"/>
        <end position="126"/>
    </location>
</feature>
<keyword evidence="3" id="KW-1185">Reference proteome</keyword>
<organism evidence="2 3">
    <name type="scientific">Thiolapillus brandeum</name>
    <dbReference type="NCBI Taxonomy" id="1076588"/>
    <lineage>
        <taxon>Bacteria</taxon>
        <taxon>Pseudomonadati</taxon>
        <taxon>Pseudomonadota</taxon>
        <taxon>Gammaproteobacteria</taxon>
        <taxon>Chromatiales</taxon>
        <taxon>Sedimenticolaceae</taxon>
        <taxon>Thiolapillus</taxon>
    </lineage>
</organism>
<accession>A0A7U6GKC7</accession>
<evidence type="ECO:0000259" key="1">
    <source>
        <dbReference type="Pfam" id="PF01814"/>
    </source>
</evidence>
<evidence type="ECO:0000313" key="2">
    <source>
        <dbReference type="EMBL" id="BAO45200.1"/>
    </source>
</evidence>
<reference evidence="2 3" key="1">
    <citation type="journal article" date="2014" name="PLoS ONE">
        <title>Physiological and genomic features of a novel sulfur-oxidizing gammaproteobacterium belonging to a previously uncultivated symbiotic lineage isolated from a hydrothermal vent.</title>
        <authorList>
            <person name="Nunoura T."/>
            <person name="Takaki Y."/>
            <person name="Kazama H."/>
            <person name="Kakuta J."/>
            <person name="Shimamura S."/>
            <person name="Makita H."/>
            <person name="Hirai M."/>
            <person name="Miyazaki M."/>
            <person name="Takai K."/>
        </authorList>
    </citation>
    <scope>NUCLEOTIDE SEQUENCE [LARGE SCALE GENOMIC DNA]</scope>
    <source>
        <strain evidence="2 3">Hiromi1</strain>
    </source>
</reference>
<protein>
    <recommendedName>
        <fullName evidence="1">Hemerythrin-like domain-containing protein</fullName>
    </recommendedName>
</protein>
<dbReference type="EMBL" id="AP012273">
    <property type="protein sequence ID" value="BAO45200.1"/>
    <property type="molecule type" value="Genomic_DNA"/>
</dbReference>
<sequence length="142" mass="16709">MKRHEELINLSREHHQSLRLAKKCLDVAATGEPEQCKALCNEIVSIFDQEWDRHFRNEEKTIFNITAEMNGRIHDLGRQLVDEHERMREMARAMNQGETGCTLLHDFGVLLKDHTRLEERELFPLVEEAFSPAQMEQIRKLT</sequence>
<dbReference type="InterPro" id="IPR012312">
    <property type="entry name" value="Hemerythrin-like"/>
</dbReference>
<dbReference type="KEGG" id="tbn:TBH_C2289"/>
<dbReference type="Proteomes" id="UP000031631">
    <property type="component" value="Chromosome"/>
</dbReference>
<proteinExistence type="predicted"/>
<evidence type="ECO:0000313" key="3">
    <source>
        <dbReference type="Proteomes" id="UP000031631"/>
    </source>
</evidence>
<dbReference type="RefSeq" id="WP_041068576.1">
    <property type="nucleotide sequence ID" value="NZ_AP012273.1"/>
</dbReference>
<dbReference type="AlphaFoldDB" id="A0A7U6GKC7"/>
<gene>
    <name evidence="2" type="ORF">TBH_C2289</name>
</gene>
<dbReference type="OrthoDB" id="9793254at2"/>